<evidence type="ECO:0000259" key="4">
    <source>
        <dbReference type="PROSITE" id="PS50048"/>
    </source>
</evidence>
<reference evidence="5 6" key="1">
    <citation type="journal article" date="2024" name="Commun. Biol.">
        <title>Comparative genomic analysis of thermophilic fungi reveals convergent evolutionary adaptations and gene losses.</title>
        <authorList>
            <person name="Steindorff A.S."/>
            <person name="Aguilar-Pontes M.V."/>
            <person name="Robinson A.J."/>
            <person name="Andreopoulos B."/>
            <person name="LaButti K."/>
            <person name="Kuo A."/>
            <person name="Mondo S."/>
            <person name="Riley R."/>
            <person name="Otillar R."/>
            <person name="Haridas S."/>
            <person name="Lipzen A."/>
            <person name="Grimwood J."/>
            <person name="Schmutz J."/>
            <person name="Clum A."/>
            <person name="Reid I.D."/>
            <person name="Moisan M.C."/>
            <person name="Butler G."/>
            <person name="Nguyen T.T.M."/>
            <person name="Dewar K."/>
            <person name="Conant G."/>
            <person name="Drula E."/>
            <person name="Henrissat B."/>
            <person name="Hansel C."/>
            <person name="Singer S."/>
            <person name="Hutchinson M.I."/>
            <person name="de Vries R.P."/>
            <person name="Natvig D.O."/>
            <person name="Powell A.J."/>
            <person name="Tsang A."/>
            <person name="Grigoriev I.V."/>
        </authorList>
    </citation>
    <scope>NUCLEOTIDE SEQUENCE [LARGE SCALE GENOMIC DNA]</scope>
    <source>
        <strain evidence="5 6">ATCC 24622</strain>
    </source>
</reference>
<feature type="region of interest" description="Disordered" evidence="3">
    <location>
        <begin position="710"/>
        <end position="799"/>
    </location>
</feature>
<dbReference type="Gene3D" id="4.10.240.10">
    <property type="entry name" value="Zn(2)-C6 fungal-type DNA-binding domain"/>
    <property type="match status" value="1"/>
</dbReference>
<dbReference type="Proteomes" id="UP001586593">
    <property type="component" value="Unassembled WGS sequence"/>
</dbReference>
<keyword evidence="1" id="KW-0479">Metal-binding</keyword>
<dbReference type="SMART" id="SM00906">
    <property type="entry name" value="Fungal_trans"/>
    <property type="match status" value="1"/>
</dbReference>
<dbReference type="CDD" id="cd12148">
    <property type="entry name" value="fungal_TF_MHR"/>
    <property type="match status" value="1"/>
</dbReference>
<proteinExistence type="predicted"/>
<dbReference type="InterPro" id="IPR052783">
    <property type="entry name" value="Metabolic/Drug-Res_Regulator"/>
</dbReference>
<protein>
    <recommendedName>
        <fullName evidence="4">Zn(2)-C6 fungal-type domain-containing protein</fullName>
    </recommendedName>
</protein>
<dbReference type="InterPro" id="IPR036864">
    <property type="entry name" value="Zn2-C6_fun-type_DNA-bd_sf"/>
</dbReference>
<dbReference type="InterPro" id="IPR001138">
    <property type="entry name" value="Zn2Cys6_DnaBD"/>
</dbReference>
<sequence>MSLPIPDEILIRKQSTCLARSSGIARTRRHAMSTSLAAGDQPAANSSSEEGPSRKRVRVSRACDACRRRKERCDGAQPSCQRCAAVGRPCSYNPFRKRGLRTGYVKGTEVLLGLLICSYEDAEDLILSVLQHGCRSQTRSPVAVTSAAPTSTSLLDTWRKSAALERLQKALVTSDLEEDEEFYLQNLDERLTSAFNALPRQNENENTTERERQLPRSETAIDDDPLIERVTPPTSNPPGGPVQAVKRHEPRHTTSAGDELILPNDWPRLLEIYLSSTHSWFPVIPKHVLLRTASLLASKCGDSSNWGLQESPTGGEVFSLWASLALASRQLPEPKVIQDTSTNAPAATGDRTSDLTSDQIYTLARRIATQDPESYDVGHVHGFLILTLIDISRSRLEEAWFWVGRAVYTAVSLGLLPSVSQETSSDGPCDGSGKRLLLGCFILDTLVSASLGRRPYMNWSDLQRAGDVPLDGLEEWEPWRPVLDPVAETPTYQNLGAPGRVFSVFHHFGYLVGLLNKLYHLRFDGAAATHCRVLLNDLKQRVKTIYTLMPAAAPTVWHGMVAPHLMHLHMATAATYILIESTVPRLKLGSTRGKDEESVKDNTATAAAACTSSQGDTDEALPASLVETLAFLRSTSPLSPTFDVAQSPPTLAILIHLLEQSKTSCSGLPPPRNCTHPKQVNGCRQLLSSAGLSREPGISFISEAIGRPLLSSSDIQPPDVQAENPQTQRHGVPSGQLQPLTSEDGSRQQPLIAETLSQPTMQPPHQPLPPSRPRNRDRPFAADGTIGAPATGSPISETMDPNELFNQLALLDAADWQVSSADFVEHLGLSHEGSYIDFNSLFS</sequence>
<dbReference type="CDD" id="cd00067">
    <property type="entry name" value="GAL4"/>
    <property type="match status" value="1"/>
</dbReference>
<organism evidence="5 6">
    <name type="scientific">Phialemonium thermophilum</name>
    <dbReference type="NCBI Taxonomy" id="223376"/>
    <lineage>
        <taxon>Eukaryota</taxon>
        <taxon>Fungi</taxon>
        <taxon>Dikarya</taxon>
        <taxon>Ascomycota</taxon>
        <taxon>Pezizomycotina</taxon>
        <taxon>Sordariomycetes</taxon>
        <taxon>Sordariomycetidae</taxon>
        <taxon>Cephalothecales</taxon>
        <taxon>Cephalothecaceae</taxon>
        <taxon>Phialemonium</taxon>
    </lineage>
</organism>
<evidence type="ECO:0000256" key="3">
    <source>
        <dbReference type="SAM" id="MobiDB-lite"/>
    </source>
</evidence>
<evidence type="ECO:0000313" key="6">
    <source>
        <dbReference type="Proteomes" id="UP001586593"/>
    </source>
</evidence>
<keyword evidence="2" id="KW-0539">Nucleus</keyword>
<evidence type="ECO:0000256" key="2">
    <source>
        <dbReference type="ARBA" id="ARBA00023242"/>
    </source>
</evidence>
<dbReference type="Pfam" id="PF00172">
    <property type="entry name" value="Zn_clus"/>
    <property type="match status" value="1"/>
</dbReference>
<name>A0ABR3WQ52_9PEZI</name>
<dbReference type="EMBL" id="JAZHXJ010000284">
    <property type="protein sequence ID" value="KAL1865791.1"/>
    <property type="molecule type" value="Genomic_DNA"/>
</dbReference>
<accession>A0ABR3WQ52</accession>
<evidence type="ECO:0000313" key="5">
    <source>
        <dbReference type="EMBL" id="KAL1865791.1"/>
    </source>
</evidence>
<feature type="region of interest" description="Disordered" evidence="3">
    <location>
        <begin position="195"/>
        <end position="259"/>
    </location>
</feature>
<feature type="compositionally biased region" description="Pro residues" evidence="3">
    <location>
        <begin position="761"/>
        <end position="772"/>
    </location>
</feature>
<evidence type="ECO:0000256" key="1">
    <source>
        <dbReference type="ARBA" id="ARBA00022723"/>
    </source>
</evidence>
<dbReference type="SUPFAM" id="SSF57701">
    <property type="entry name" value="Zn2/Cys6 DNA-binding domain"/>
    <property type="match status" value="1"/>
</dbReference>
<dbReference type="SMART" id="SM00066">
    <property type="entry name" value="GAL4"/>
    <property type="match status" value="1"/>
</dbReference>
<feature type="compositionally biased region" description="Polar residues" evidence="3">
    <location>
        <begin position="723"/>
        <end position="749"/>
    </location>
</feature>
<comment type="caution">
    <text evidence="5">The sequence shown here is derived from an EMBL/GenBank/DDBJ whole genome shotgun (WGS) entry which is preliminary data.</text>
</comment>
<dbReference type="PANTHER" id="PTHR47655">
    <property type="entry name" value="QUINIC ACID UTILIZATION ACTIVATOR"/>
    <property type="match status" value="1"/>
</dbReference>
<dbReference type="PANTHER" id="PTHR47655:SF2">
    <property type="entry name" value="QUINIC ACID UTILIZATION ACTIVATOR"/>
    <property type="match status" value="1"/>
</dbReference>
<gene>
    <name evidence="5" type="ORF">VTK73DRAFT_5062</name>
</gene>
<keyword evidence="6" id="KW-1185">Reference proteome</keyword>
<dbReference type="PROSITE" id="PS50048">
    <property type="entry name" value="ZN2_CY6_FUNGAL_2"/>
    <property type="match status" value="1"/>
</dbReference>
<feature type="region of interest" description="Disordered" evidence="3">
    <location>
        <begin position="29"/>
        <end position="55"/>
    </location>
</feature>
<dbReference type="Pfam" id="PF04082">
    <property type="entry name" value="Fungal_trans"/>
    <property type="match status" value="1"/>
</dbReference>
<feature type="domain" description="Zn(2)-C6 fungal-type" evidence="4">
    <location>
        <begin position="62"/>
        <end position="92"/>
    </location>
</feature>
<dbReference type="PROSITE" id="PS00463">
    <property type="entry name" value="ZN2_CY6_FUNGAL_1"/>
    <property type="match status" value="1"/>
</dbReference>
<dbReference type="InterPro" id="IPR007219">
    <property type="entry name" value="XnlR_reg_dom"/>
</dbReference>